<feature type="compositionally biased region" description="Low complexity" evidence="1">
    <location>
        <begin position="144"/>
        <end position="154"/>
    </location>
</feature>
<feature type="compositionally biased region" description="Low complexity" evidence="1">
    <location>
        <begin position="30"/>
        <end position="51"/>
    </location>
</feature>
<reference evidence="2 3" key="1">
    <citation type="journal article" date="2018" name="Mol. Biol. Evol.">
        <title>Broad Genomic Sampling Reveals a Smut Pathogenic Ancestry of the Fungal Clade Ustilaginomycotina.</title>
        <authorList>
            <person name="Kijpornyongpan T."/>
            <person name="Mondo S.J."/>
            <person name="Barry K."/>
            <person name="Sandor L."/>
            <person name="Lee J."/>
            <person name="Lipzen A."/>
            <person name="Pangilinan J."/>
            <person name="LaButti K."/>
            <person name="Hainaut M."/>
            <person name="Henrissat B."/>
            <person name="Grigoriev I.V."/>
            <person name="Spatafora J.W."/>
            <person name="Aime M.C."/>
        </authorList>
    </citation>
    <scope>NUCLEOTIDE SEQUENCE [LARGE SCALE GENOMIC DNA]</scope>
    <source>
        <strain evidence="2 3">MCA 5214</strain>
    </source>
</reference>
<evidence type="ECO:0000313" key="2">
    <source>
        <dbReference type="EMBL" id="PWN26610.1"/>
    </source>
</evidence>
<feature type="compositionally biased region" description="Basic and acidic residues" evidence="1">
    <location>
        <begin position="90"/>
        <end position="100"/>
    </location>
</feature>
<feature type="region of interest" description="Disordered" evidence="1">
    <location>
        <begin position="366"/>
        <end position="562"/>
    </location>
</feature>
<feature type="compositionally biased region" description="Low complexity" evidence="1">
    <location>
        <begin position="316"/>
        <end position="335"/>
    </location>
</feature>
<evidence type="ECO:0000256" key="1">
    <source>
        <dbReference type="SAM" id="MobiDB-lite"/>
    </source>
</evidence>
<feature type="compositionally biased region" description="Low complexity" evidence="1">
    <location>
        <begin position="842"/>
        <end position="853"/>
    </location>
</feature>
<feature type="compositionally biased region" description="Polar residues" evidence="1">
    <location>
        <begin position="303"/>
        <end position="315"/>
    </location>
</feature>
<feature type="compositionally biased region" description="Polar residues" evidence="1">
    <location>
        <begin position="74"/>
        <end position="83"/>
    </location>
</feature>
<feature type="region of interest" description="Disordered" evidence="1">
    <location>
        <begin position="602"/>
        <end position="623"/>
    </location>
</feature>
<dbReference type="AlphaFoldDB" id="A0A316UMY9"/>
<dbReference type="RefSeq" id="XP_025361222.1">
    <property type="nucleotide sequence ID" value="XM_025509590.1"/>
</dbReference>
<feature type="compositionally biased region" description="Polar residues" evidence="1">
    <location>
        <begin position="678"/>
        <end position="696"/>
    </location>
</feature>
<feature type="compositionally biased region" description="Low complexity" evidence="1">
    <location>
        <begin position="466"/>
        <end position="498"/>
    </location>
</feature>
<dbReference type="Proteomes" id="UP000245884">
    <property type="component" value="Unassembled WGS sequence"/>
</dbReference>
<accession>A0A316UMY9</accession>
<feature type="region of interest" description="Disordered" evidence="1">
    <location>
        <begin position="1"/>
        <end position="199"/>
    </location>
</feature>
<protein>
    <submittedName>
        <fullName evidence="2">Uncharacterized protein</fullName>
    </submittedName>
</protein>
<feature type="compositionally biased region" description="Low complexity" evidence="1">
    <location>
        <begin position="932"/>
        <end position="944"/>
    </location>
</feature>
<keyword evidence="3" id="KW-1185">Reference proteome</keyword>
<feature type="region of interest" description="Disordered" evidence="1">
    <location>
        <begin position="913"/>
        <end position="951"/>
    </location>
</feature>
<feature type="region of interest" description="Disordered" evidence="1">
    <location>
        <begin position="781"/>
        <end position="853"/>
    </location>
</feature>
<feature type="compositionally biased region" description="Basic residues" evidence="1">
    <location>
        <begin position="420"/>
        <end position="430"/>
    </location>
</feature>
<feature type="compositionally biased region" description="Low complexity" evidence="1">
    <location>
        <begin position="167"/>
        <end position="191"/>
    </location>
</feature>
<feature type="compositionally biased region" description="Low complexity" evidence="1">
    <location>
        <begin position="124"/>
        <end position="133"/>
    </location>
</feature>
<feature type="compositionally biased region" description="Low complexity" evidence="1">
    <location>
        <begin position="712"/>
        <end position="767"/>
    </location>
</feature>
<gene>
    <name evidence="2" type="ORF">BDZ90DRAFT_43774</name>
</gene>
<organism evidence="2 3">
    <name type="scientific">Jaminaea rosea</name>
    <dbReference type="NCBI Taxonomy" id="1569628"/>
    <lineage>
        <taxon>Eukaryota</taxon>
        <taxon>Fungi</taxon>
        <taxon>Dikarya</taxon>
        <taxon>Basidiomycota</taxon>
        <taxon>Ustilaginomycotina</taxon>
        <taxon>Exobasidiomycetes</taxon>
        <taxon>Microstromatales</taxon>
        <taxon>Microstromatales incertae sedis</taxon>
        <taxon>Jaminaea</taxon>
    </lineage>
</organism>
<dbReference type="EMBL" id="KZ819671">
    <property type="protein sequence ID" value="PWN26610.1"/>
    <property type="molecule type" value="Genomic_DNA"/>
</dbReference>
<feature type="compositionally biased region" description="Polar residues" evidence="1">
    <location>
        <begin position="822"/>
        <end position="831"/>
    </location>
</feature>
<feature type="region of interest" description="Disordered" evidence="1">
    <location>
        <begin position="678"/>
        <end position="767"/>
    </location>
</feature>
<proteinExistence type="predicted"/>
<feature type="compositionally biased region" description="Polar residues" evidence="1">
    <location>
        <begin position="253"/>
        <end position="263"/>
    </location>
</feature>
<sequence>MLVTRLNSLFSQKGERGSLDLAKISRPVPSSAEAAHIRSSSSSSAGTAPKAKPAVVVQQLPLPTPFAVRRPQQAKPSNPQSPRSPLLYSKAKDANKEPEPKPVPTDYGALQEEEEKLASRFDWSPSTSPEPSSNTRRLARLKNSPSLTSSNDSSAGRNPWRSSRDVFTSSAGSTSSRPSSSSKKSLDFGASKPTITPTQLVAVTRGRELLPFDALPVPFSQPGKPSTQRRPTQAPPISRTSMSRDRRVPVNVGNISATSSSMDLPTFAAPRPAPVPPLQLRSSVCPAPRPTFSRAMSHGDAELTSSSTIAQSSLLQPQPRRAQPAASPSSMRPPSEALSLSNFDFELPSLLATDESRLLAMGARRSGFTNGSGDSPTVARRPDLPHSQSMSALSSHARAASSKPASPTAGGTASSSRTSSPRRRSKRKSRVMPPTPPVGDRISSRQHRGDSDATIRPANPLGQQMAASSPLASPRNPSLSSASLSSTPSPLTPTRGSPVIKSPALPPRSPLRERRRKLGPALALGGASMGAEAHAGNTPPPRHRPLRLSPSASFGSLPRSARPRSACIAGLPATPPPMPPPSGPLPEVPTYFDMAESYLREEQEQQRRASMRASSAGNGSEEEEIIFTTDRKLLRPASTSTMGRLRADSAASAASVYSVPSPLAAHFPLPPLVERDVSSSSSTAEAAQPLSITSTAAPVVPLRQPYGHGARRGSNSSRGSYTSYGSSSPVSTRYGSAVSSQSQGPSSWGSGSGTFSSGGRRGSGIVPGSAATTFVGLSTPGGSSAAGTVGPATPPSLYGSGEMGEAQLLTASPNRRGGLGLTFSSSPSQSPGYYEQAGTGGSWSTLSPPTSPATTSGYITARSSASAMLLFEALQLDVLSPTAAASEGKTKLGRPAPLDLRLGSGAGMGAGVGMGRSKSAAPIGAATKSKVQRSGRGARGQQQEGEAELVWPKSAGAERRYGFAM</sequence>
<feature type="compositionally biased region" description="Polar residues" evidence="1">
    <location>
        <begin position="1"/>
        <end position="11"/>
    </location>
</feature>
<feature type="region of interest" description="Disordered" evidence="1">
    <location>
        <begin position="214"/>
        <end position="337"/>
    </location>
</feature>
<name>A0A316UMY9_9BASI</name>
<evidence type="ECO:0000313" key="3">
    <source>
        <dbReference type="Proteomes" id="UP000245884"/>
    </source>
</evidence>
<feature type="compositionally biased region" description="Low complexity" evidence="1">
    <location>
        <begin position="389"/>
        <end position="419"/>
    </location>
</feature>
<dbReference type="GeneID" id="37031413"/>